<dbReference type="InterPro" id="IPR001509">
    <property type="entry name" value="Epimerase_deHydtase"/>
</dbReference>
<dbReference type="Pfam" id="PF01370">
    <property type="entry name" value="Epimerase"/>
    <property type="match status" value="1"/>
</dbReference>
<dbReference type="SUPFAM" id="SSF51735">
    <property type="entry name" value="NAD(P)-binding Rossmann-fold domains"/>
    <property type="match status" value="1"/>
</dbReference>
<sequence length="45" mass="5101">MRILITGDNGFIGSYITTELLKNNYEVICCIEMLNLPVKNALLQK</sequence>
<dbReference type="EMBL" id="CP003338">
    <property type="protein sequence ID" value="AFC70871.1"/>
    <property type="molecule type" value="Genomic_DNA"/>
</dbReference>
<dbReference type="HOGENOM" id="CLU_3204601_0_0_5"/>
<dbReference type="AlphaFoldDB" id="H8K6H8"/>
<accession>H8K6H8</accession>
<dbReference type="Gene3D" id="3.40.50.720">
    <property type="entry name" value="NAD(P)-binding Rossmann-like Domain"/>
    <property type="match status" value="1"/>
</dbReference>
<organism evidence="2 3">
    <name type="scientific">Rickettsia australis (strain Cutlack)</name>
    <dbReference type="NCBI Taxonomy" id="1105110"/>
    <lineage>
        <taxon>Bacteria</taxon>
        <taxon>Pseudomonadati</taxon>
        <taxon>Pseudomonadota</taxon>
        <taxon>Alphaproteobacteria</taxon>
        <taxon>Rickettsiales</taxon>
        <taxon>Rickettsiaceae</taxon>
        <taxon>Rickettsieae</taxon>
        <taxon>Rickettsia</taxon>
        <taxon>spotted fever group</taxon>
    </lineage>
</organism>
<evidence type="ECO:0000313" key="3">
    <source>
        <dbReference type="Proteomes" id="UP000007589"/>
    </source>
</evidence>
<dbReference type="OrthoDB" id="7305551at2"/>
<dbReference type="InterPro" id="IPR036291">
    <property type="entry name" value="NAD(P)-bd_dom_sf"/>
</dbReference>
<reference evidence="3" key="1">
    <citation type="submission" date="2012-02" db="EMBL/GenBank/DDBJ databases">
        <title>Complete genome sequence of Rickettsia australis strain Cutlack.</title>
        <authorList>
            <person name="Johnson S.L."/>
            <person name="Munk A.C."/>
            <person name="Han S."/>
            <person name="Bruce D.C."/>
            <person name="Dasch G.A."/>
        </authorList>
    </citation>
    <scope>NUCLEOTIDE SEQUENCE [LARGE SCALE GENOMIC DNA]</scope>
    <source>
        <strain evidence="3">Cutlack</strain>
    </source>
</reference>
<evidence type="ECO:0000313" key="2">
    <source>
        <dbReference type="EMBL" id="AFC70871.1"/>
    </source>
</evidence>
<keyword evidence="3" id="KW-1185">Reference proteome</keyword>
<dbReference type="RefSeq" id="WP_014412403.1">
    <property type="nucleotide sequence ID" value="NC_017058.1"/>
</dbReference>
<gene>
    <name evidence="2" type="ordered locus">MC5_02465</name>
</gene>
<name>H8K6H8_RICAC</name>
<evidence type="ECO:0000259" key="1">
    <source>
        <dbReference type="Pfam" id="PF01370"/>
    </source>
</evidence>
<dbReference type="KEGG" id="rau:MC5_02465"/>
<proteinExistence type="predicted"/>
<feature type="domain" description="NAD-dependent epimerase/dehydratase" evidence="1">
    <location>
        <begin position="3"/>
        <end position="30"/>
    </location>
</feature>
<protein>
    <submittedName>
        <fullName evidence="2">Putative oxidoreductase protein</fullName>
    </submittedName>
</protein>
<dbReference type="Proteomes" id="UP000007589">
    <property type="component" value="Chromosome"/>
</dbReference>